<dbReference type="AlphaFoldDB" id="A0A7Z9E4S7"/>
<sequence length="145" mass="16854">MQSAWRENRSAYNLAQVKTNAHRLFLFYAVECGLKAIYIKRNLGECTDDCPDLYRDGHNINKLLDLLNNGNDLKLHNIICMSDITDKLDNTISRRLKPGQINQMWRYGGKLEKWGDESEQQSSTDEDLEGKLLTICEFIEQELNR</sequence>
<comment type="caution">
    <text evidence="1">The sequence shown here is derived from an EMBL/GenBank/DDBJ whole genome shotgun (WGS) entry which is preliminary data.</text>
</comment>
<gene>
    <name evidence="1" type="ORF">PL8927_760275</name>
</gene>
<name>A0A7Z9E4S7_9CYAN</name>
<evidence type="ECO:0008006" key="3">
    <source>
        <dbReference type="Google" id="ProtNLM"/>
    </source>
</evidence>
<protein>
    <recommendedName>
        <fullName evidence="3">HEPN domain-containing protein</fullName>
    </recommendedName>
</protein>
<dbReference type="Proteomes" id="UP000184550">
    <property type="component" value="Unassembled WGS sequence"/>
</dbReference>
<dbReference type="OrthoDB" id="5420191at2"/>
<accession>A0A7Z9E4S7</accession>
<evidence type="ECO:0000313" key="1">
    <source>
        <dbReference type="EMBL" id="VXD23088.1"/>
    </source>
</evidence>
<reference evidence="1" key="1">
    <citation type="submission" date="2019-10" db="EMBL/GenBank/DDBJ databases">
        <authorList>
            <consortium name="Genoscope - CEA"/>
            <person name="William W."/>
        </authorList>
    </citation>
    <scope>NUCLEOTIDE SEQUENCE [LARGE SCALE GENOMIC DNA]</scope>
    <source>
        <strain evidence="1">BBR_PRJEB10992</strain>
    </source>
</reference>
<dbReference type="EMBL" id="CZCU02000153">
    <property type="protein sequence ID" value="VXD23088.1"/>
    <property type="molecule type" value="Genomic_DNA"/>
</dbReference>
<evidence type="ECO:0000313" key="2">
    <source>
        <dbReference type="Proteomes" id="UP000184550"/>
    </source>
</evidence>
<organism evidence="1 2">
    <name type="scientific">Planktothrix serta PCC 8927</name>
    <dbReference type="NCBI Taxonomy" id="671068"/>
    <lineage>
        <taxon>Bacteria</taxon>
        <taxon>Bacillati</taxon>
        <taxon>Cyanobacteriota</taxon>
        <taxon>Cyanophyceae</taxon>
        <taxon>Oscillatoriophycideae</taxon>
        <taxon>Oscillatoriales</taxon>
        <taxon>Microcoleaceae</taxon>
        <taxon>Planktothrix</taxon>
    </lineage>
</organism>
<proteinExistence type="predicted"/>
<keyword evidence="2" id="KW-1185">Reference proteome</keyword>